<organism evidence="3 4">
    <name type="scientific">Penaeus vannamei</name>
    <name type="common">Whiteleg shrimp</name>
    <name type="synonym">Litopenaeus vannamei</name>
    <dbReference type="NCBI Taxonomy" id="6689"/>
    <lineage>
        <taxon>Eukaryota</taxon>
        <taxon>Metazoa</taxon>
        <taxon>Ecdysozoa</taxon>
        <taxon>Arthropoda</taxon>
        <taxon>Crustacea</taxon>
        <taxon>Multicrustacea</taxon>
        <taxon>Malacostraca</taxon>
        <taxon>Eumalacostraca</taxon>
        <taxon>Eucarida</taxon>
        <taxon>Decapoda</taxon>
        <taxon>Dendrobranchiata</taxon>
        <taxon>Penaeoidea</taxon>
        <taxon>Penaeidae</taxon>
        <taxon>Penaeus</taxon>
    </lineage>
</organism>
<dbReference type="AlphaFoldDB" id="A0A3R7N4H5"/>
<protein>
    <submittedName>
        <fullName evidence="3">Uncharacterized protein</fullName>
    </submittedName>
</protein>
<keyword evidence="4" id="KW-1185">Reference proteome</keyword>
<name>A0A3R7N4H5_PENVA</name>
<evidence type="ECO:0000256" key="2">
    <source>
        <dbReference type="SAM" id="Phobius"/>
    </source>
</evidence>
<reference evidence="3 4" key="2">
    <citation type="submission" date="2019-01" db="EMBL/GenBank/DDBJ databases">
        <title>The decoding of complex shrimp genome reveals the adaptation for benthos swimmer, frequently molting mechanism and breeding impact on genome.</title>
        <authorList>
            <person name="Sun Y."/>
            <person name="Gao Y."/>
            <person name="Yu Y."/>
        </authorList>
    </citation>
    <scope>NUCLEOTIDE SEQUENCE [LARGE SCALE GENOMIC DNA]</scope>
    <source>
        <tissue evidence="3">Muscle</tissue>
    </source>
</reference>
<keyword evidence="2" id="KW-1133">Transmembrane helix</keyword>
<evidence type="ECO:0000313" key="4">
    <source>
        <dbReference type="Proteomes" id="UP000283509"/>
    </source>
</evidence>
<accession>A0A3R7N4H5</accession>
<evidence type="ECO:0000313" key="3">
    <source>
        <dbReference type="EMBL" id="ROT77036.1"/>
    </source>
</evidence>
<feature type="transmembrane region" description="Helical" evidence="2">
    <location>
        <begin position="7"/>
        <end position="26"/>
    </location>
</feature>
<gene>
    <name evidence="3" type="ORF">C7M84_004342</name>
</gene>
<dbReference type="OrthoDB" id="6342429at2759"/>
<sequence>MAARIHFIYGAVCSLAFVTLVLYRGGEPITASPARSGGQCRAMFEISKPPGETWNKDDAYEAYTNQLPPLVHRHHGDAEPVTLNSTRLQVLWGAVPYIPCKIREYSDAPFLACSAARAEAGRTTWVALVGDSQMRLKLHLLLHVLPRGLTYTFTMEGRQVSRETFEEAVLTHKVHPPTFEVIGRHNSPKVDPRDSLRNASLKSEDAGSPGGSGAYVVRVTLVWAPLGSKRGHPLDHGLALTTAVQEWAAATSIPDVIVVGYGLWFLLMKQHEGELVPFTELDRLSRPLLPPFTTLAARTKVLLWAQSRYRGFNFESQLDLQDTDPISAWKANLYRDQFAGSIPIVDDWLWNILRATGMWRWDTLLPFNLASLKECQYLHASNTSQGALYMSRWWNCADSFHTSYRTDRDEFQLLLNLLCNPFLVPESGYCCS</sequence>
<keyword evidence="2" id="KW-0472">Membrane</keyword>
<comment type="caution">
    <text evidence="3">The sequence shown here is derived from an EMBL/GenBank/DDBJ whole genome shotgun (WGS) entry which is preliminary data.</text>
</comment>
<proteinExistence type="predicted"/>
<feature type="region of interest" description="Disordered" evidence="1">
    <location>
        <begin position="181"/>
        <end position="210"/>
    </location>
</feature>
<evidence type="ECO:0000256" key="1">
    <source>
        <dbReference type="SAM" id="MobiDB-lite"/>
    </source>
</evidence>
<reference evidence="3 4" key="1">
    <citation type="submission" date="2018-04" db="EMBL/GenBank/DDBJ databases">
        <authorList>
            <person name="Zhang X."/>
            <person name="Yuan J."/>
            <person name="Li F."/>
            <person name="Xiang J."/>
        </authorList>
    </citation>
    <scope>NUCLEOTIDE SEQUENCE [LARGE SCALE GENOMIC DNA]</scope>
    <source>
        <tissue evidence="3">Muscle</tissue>
    </source>
</reference>
<dbReference type="Proteomes" id="UP000283509">
    <property type="component" value="Unassembled WGS sequence"/>
</dbReference>
<dbReference type="EMBL" id="QCYY01001575">
    <property type="protein sequence ID" value="ROT77036.1"/>
    <property type="molecule type" value="Genomic_DNA"/>
</dbReference>
<keyword evidence="2" id="KW-0812">Transmembrane</keyword>